<keyword evidence="3" id="KW-1185">Reference proteome</keyword>
<sequence length="187" mass="21515">MRKSSFLTFIFAFIPGAGQMYLGMMKKGVSVMLAFALITAISGFLNMPFFAIVLPVIWFYSFFDTFNIKAMTYEQRLQHEDKFLFNLENIVLKDDWKQILKKRHTLIGGGCIALGIYMLFQNLVNPYMHLIYDYAPWVYRIIHNIPTLIVSIAIIALGIHLVIGNNKKATQPPQDDDFVEYGGHNHE</sequence>
<accession>A0A1H7ZS86</accession>
<keyword evidence="1" id="KW-0812">Transmembrane</keyword>
<feature type="transmembrane region" description="Helical" evidence="1">
    <location>
        <begin position="144"/>
        <end position="163"/>
    </location>
</feature>
<protein>
    <recommendedName>
        <fullName evidence="4">TM2 domain-containing protein</fullName>
    </recommendedName>
</protein>
<dbReference type="OrthoDB" id="82335at2"/>
<evidence type="ECO:0000313" key="2">
    <source>
        <dbReference type="EMBL" id="SEM60369.1"/>
    </source>
</evidence>
<evidence type="ECO:0008006" key="4">
    <source>
        <dbReference type="Google" id="ProtNLM"/>
    </source>
</evidence>
<dbReference type="Proteomes" id="UP000199158">
    <property type="component" value="Unassembled WGS sequence"/>
</dbReference>
<organism evidence="2 3">
    <name type="scientific">Hydrogenoanaerobacterium saccharovorans</name>
    <dbReference type="NCBI Taxonomy" id="474960"/>
    <lineage>
        <taxon>Bacteria</taxon>
        <taxon>Bacillati</taxon>
        <taxon>Bacillota</taxon>
        <taxon>Clostridia</taxon>
        <taxon>Eubacteriales</taxon>
        <taxon>Oscillospiraceae</taxon>
        <taxon>Hydrogenoanaerobacterium</taxon>
    </lineage>
</organism>
<keyword evidence="1" id="KW-0472">Membrane</keyword>
<evidence type="ECO:0000256" key="1">
    <source>
        <dbReference type="SAM" id="Phobius"/>
    </source>
</evidence>
<feature type="transmembrane region" description="Helical" evidence="1">
    <location>
        <begin position="106"/>
        <end position="124"/>
    </location>
</feature>
<keyword evidence="1" id="KW-1133">Transmembrane helix</keyword>
<dbReference type="STRING" id="474960.SAMN05216180_0808"/>
<evidence type="ECO:0000313" key="3">
    <source>
        <dbReference type="Proteomes" id="UP000199158"/>
    </source>
</evidence>
<dbReference type="AlphaFoldDB" id="A0A1H7ZS86"/>
<gene>
    <name evidence="2" type="ORF">SAMN05216180_0808</name>
</gene>
<proteinExistence type="predicted"/>
<dbReference type="EMBL" id="FOCG01000001">
    <property type="protein sequence ID" value="SEM60369.1"/>
    <property type="molecule type" value="Genomic_DNA"/>
</dbReference>
<dbReference type="RefSeq" id="WP_092751874.1">
    <property type="nucleotide sequence ID" value="NZ_FOCG01000001.1"/>
</dbReference>
<feature type="transmembrane region" description="Helical" evidence="1">
    <location>
        <begin position="34"/>
        <end position="63"/>
    </location>
</feature>
<reference evidence="2 3" key="1">
    <citation type="submission" date="2016-10" db="EMBL/GenBank/DDBJ databases">
        <authorList>
            <person name="de Groot N.N."/>
        </authorList>
    </citation>
    <scope>NUCLEOTIDE SEQUENCE [LARGE SCALE GENOMIC DNA]</scope>
    <source>
        <strain evidence="2 3">CGMCC 1.5070</strain>
    </source>
</reference>
<name>A0A1H7ZS86_9FIRM</name>